<dbReference type="Proteomes" id="UP000014540">
    <property type="component" value="Unassembled WGS sequence"/>
</dbReference>
<evidence type="ECO:0000313" key="2">
    <source>
        <dbReference type="Proteomes" id="UP000014540"/>
    </source>
</evidence>
<evidence type="ECO:0000313" key="1">
    <source>
        <dbReference type="EMBL" id="EPG73407.1"/>
    </source>
</evidence>
<sequence length="39" mass="4306">MEDEKRKVDRAKVVHVLEMNVLAVTGKGAIKGNVTRLLS</sequence>
<dbReference type="EMBL" id="AKWZ02000010">
    <property type="protein sequence ID" value="EPG73407.1"/>
    <property type="molecule type" value="Genomic_DNA"/>
</dbReference>
<keyword evidence="2" id="KW-1185">Reference proteome</keyword>
<comment type="caution">
    <text evidence="1">The sequence shown here is derived from an EMBL/GenBank/DDBJ whole genome shotgun (WGS) entry which is preliminary data.</text>
</comment>
<gene>
    <name evidence="1" type="ORF">LEP1GSC058_4130</name>
</gene>
<dbReference type="AlphaFoldDB" id="S3VZ95"/>
<accession>S3VZ95</accession>
<protein>
    <submittedName>
        <fullName evidence="1">Uncharacterized protein</fullName>
    </submittedName>
</protein>
<proteinExistence type="predicted"/>
<organism evidence="1 2">
    <name type="scientific">Leptospira fainei serovar Hurstbridge str. BUT 6</name>
    <dbReference type="NCBI Taxonomy" id="1193011"/>
    <lineage>
        <taxon>Bacteria</taxon>
        <taxon>Pseudomonadati</taxon>
        <taxon>Spirochaetota</taxon>
        <taxon>Spirochaetia</taxon>
        <taxon>Leptospirales</taxon>
        <taxon>Leptospiraceae</taxon>
        <taxon>Leptospira</taxon>
    </lineage>
</organism>
<name>S3VZ95_9LEPT</name>
<reference evidence="1" key="1">
    <citation type="submission" date="2013-04" db="EMBL/GenBank/DDBJ databases">
        <authorList>
            <person name="Harkins D.M."/>
            <person name="Durkin A.S."/>
            <person name="Selengut J.D."/>
            <person name="Sanka R."/>
            <person name="DePew J."/>
            <person name="Purushe J."/>
            <person name="Ahmed A."/>
            <person name="van der Linden H."/>
            <person name="Goris M.G.A."/>
            <person name="Hartskeerl R.A."/>
            <person name="Vinetz J.M."/>
            <person name="Sutton G.G."/>
            <person name="Nelson W.C."/>
            <person name="Fouts D.E."/>
        </authorList>
    </citation>
    <scope>NUCLEOTIDE SEQUENCE [LARGE SCALE GENOMIC DNA]</scope>
    <source>
        <strain evidence="1">BUT 6</strain>
    </source>
</reference>